<gene>
    <name evidence="4" type="ORF">VNO77_09831</name>
</gene>
<evidence type="ECO:0000313" key="5">
    <source>
        <dbReference type="Proteomes" id="UP001367508"/>
    </source>
</evidence>
<reference evidence="4 5" key="1">
    <citation type="submission" date="2024-01" db="EMBL/GenBank/DDBJ databases">
        <title>The genomes of 5 underutilized Papilionoideae crops provide insights into root nodulation and disease resistanc.</title>
        <authorList>
            <person name="Jiang F."/>
        </authorList>
    </citation>
    <scope>NUCLEOTIDE SEQUENCE [LARGE SCALE GENOMIC DNA]</scope>
    <source>
        <strain evidence="4">LVBAO_FW01</strain>
        <tissue evidence="4">Leaves</tissue>
    </source>
</reference>
<accession>A0AAN9R1P1</accession>
<evidence type="ECO:0000256" key="3">
    <source>
        <dbReference type="SAM" id="MobiDB-lite"/>
    </source>
</evidence>
<organism evidence="4 5">
    <name type="scientific">Canavalia gladiata</name>
    <name type="common">Sword bean</name>
    <name type="synonym">Dolichos gladiatus</name>
    <dbReference type="NCBI Taxonomy" id="3824"/>
    <lineage>
        <taxon>Eukaryota</taxon>
        <taxon>Viridiplantae</taxon>
        <taxon>Streptophyta</taxon>
        <taxon>Embryophyta</taxon>
        <taxon>Tracheophyta</taxon>
        <taxon>Spermatophyta</taxon>
        <taxon>Magnoliopsida</taxon>
        <taxon>eudicotyledons</taxon>
        <taxon>Gunneridae</taxon>
        <taxon>Pentapetalae</taxon>
        <taxon>rosids</taxon>
        <taxon>fabids</taxon>
        <taxon>Fabales</taxon>
        <taxon>Fabaceae</taxon>
        <taxon>Papilionoideae</taxon>
        <taxon>50 kb inversion clade</taxon>
        <taxon>NPAAA clade</taxon>
        <taxon>indigoferoid/millettioid clade</taxon>
        <taxon>Phaseoleae</taxon>
        <taxon>Canavalia</taxon>
    </lineage>
</organism>
<dbReference type="Pfam" id="PF17232">
    <property type="entry name" value="Pep1_7"/>
    <property type="match status" value="1"/>
</dbReference>
<dbReference type="EMBL" id="JAYMYQ010000002">
    <property type="protein sequence ID" value="KAK7350838.1"/>
    <property type="molecule type" value="Genomic_DNA"/>
</dbReference>
<sequence>MEMPTEVEREREVAWNSYSPCHFIEQVVKAFSKCLSLDPASGDGEVTATTSRALRRPPRPPLSAGRGGQINRSAS</sequence>
<dbReference type="GO" id="GO:0045087">
    <property type="term" value="P:innate immune response"/>
    <property type="evidence" value="ECO:0007669"/>
    <property type="project" value="InterPro"/>
</dbReference>
<keyword evidence="2" id="KW-0611">Plant defense</keyword>
<name>A0AAN9R1P1_CANGL</name>
<comment type="similarity">
    <text evidence="1">Belongs to the brassicaceae elicitor peptide family.</text>
</comment>
<proteinExistence type="inferred from homology"/>
<dbReference type="InterPro" id="IPR035176">
    <property type="entry name" value="PEP"/>
</dbReference>
<evidence type="ECO:0000256" key="2">
    <source>
        <dbReference type="ARBA" id="ARBA00022821"/>
    </source>
</evidence>
<dbReference type="AlphaFoldDB" id="A0AAN9R1P1"/>
<protein>
    <submittedName>
        <fullName evidence="4">Uncharacterized protein</fullName>
    </submittedName>
</protein>
<feature type="region of interest" description="Disordered" evidence="3">
    <location>
        <begin position="39"/>
        <end position="75"/>
    </location>
</feature>
<comment type="caution">
    <text evidence="4">The sequence shown here is derived from an EMBL/GenBank/DDBJ whole genome shotgun (WGS) entry which is preliminary data.</text>
</comment>
<dbReference type="Proteomes" id="UP001367508">
    <property type="component" value="Unassembled WGS sequence"/>
</dbReference>
<evidence type="ECO:0000256" key="1">
    <source>
        <dbReference type="ARBA" id="ARBA00011021"/>
    </source>
</evidence>
<evidence type="ECO:0000313" key="4">
    <source>
        <dbReference type="EMBL" id="KAK7350838.1"/>
    </source>
</evidence>
<keyword evidence="5" id="KW-1185">Reference proteome</keyword>